<name>A0A0V1C0V2_TRISP</name>
<keyword evidence="1" id="KW-1133">Transmembrane helix</keyword>
<keyword evidence="1" id="KW-0472">Membrane</keyword>
<evidence type="ECO:0000313" key="2">
    <source>
        <dbReference type="EMBL" id="KRY42832.1"/>
    </source>
</evidence>
<keyword evidence="3" id="KW-1185">Reference proteome</keyword>
<accession>A0A0V1C0V2</accession>
<dbReference type="InParanoid" id="A0A0V1C0V2"/>
<protein>
    <submittedName>
        <fullName evidence="2">Uncharacterized protein</fullName>
    </submittedName>
</protein>
<comment type="caution">
    <text evidence="2">The sequence shown here is derived from an EMBL/GenBank/DDBJ whole genome shotgun (WGS) entry which is preliminary data.</text>
</comment>
<dbReference type="OrthoDB" id="10391729at2759"/>
<proteinExistence type="predicted"/>
<dbReference type="EMBL" id="JYDH01000003">
    <property type="protein sequence ID" value="KRY42832.1"/>
    <property type="molecule type" value="Genomic_DNA"/>
</dbReference>
<organism evidence="2 3">
    <name type="scientific">Trichinella spiralis</name>
    <name type="common">Trichina worm</name>
    <dbReference type="NCBI Taxonomy" id="6334"/>
    <lineage>
        <taxon>Eukaryota</taxon>
        <taxon>Metazoa</taxon>
        <taxon>Ecdysozoa</taxon>
        <taxon>Nematoda</taxon>
        <taxon>Enoplea</taxon>
        <taxon>Dorylaimia</taxon>
        <taxon>Trichinellida</taxon>
        <taxon>Trichinellidae</taxon>
        <taxon>Trichinella</taxon>
    </lineage>
</organism>
<reference evidence="2 3" key="1">
    <citation type="submission" date="2015-01" db="EMBL/GenBank/DDBJ databases">
        <title>Evolution of Trichinella species and genotypes.</title>
        <authorList>
            <person name="Korhonen P.K."/>
            <person name="Edoardo P."/>
            <person name="Giuseppe L.R."/>
            <person name="Gasser R.B."/>
        </authorList>
    </citation>
    <scope>NUCLEOTIDE SEQUENCE [LARGE SCALE GENOMIC DNA]</scope>
    <source>
        <strain evidence="2">ISS3</strain>
    </source>
</reference>
<dbReference type="Proteomes" id="UP000054776">
    <property type="component" value="Unassembled WGS sequence"/>
</dbReference>
<gene>
    <name evidence="2" type="ORF">T01_12362</name>
</gene>
<evidence type="ECO:0000256" key="1">
    <source>
        <dbReference type="SAM" id="Phobius"/>
    </source>
</evidence>
<evidence type="ECO:0000313" key="3">
    <source>
        <dbReference type="Proteomes" id="UP000054776"/>
    </source>
</evidence>
<keyword evidence="1" id="KW-0812">Transmembrane</keyword>
<dbReference type="AlphaFoldDB" id="A0A0V1C0V2"/>
<feature type="transmembrane region" description="Helical" evidence="1">
    <location>
        <begin position="22"/>
        <end position="39"/>
    </location>
</feature>
<sequence length="124" mass="13313">MGSTWAPAPGCPSPGSSWIESTLFSLVPVFGHTAAMGVTRRRSRRRSLRNKIFNYLCSGRNNTDLVGVTWPRAGAQKSRVGQEQYPRIAGQIAIWASGGSESGSERPPAAPRSIVVRETMASAP</sequence>